<dbReference type="WBParaSite" id="ASIM_0001929601-mRNA-1">
    <property type="protein sequence ID" value="ASIM_0001929601-mRNA-1"/>
    <property type="gene ID" value="ASIM_0001929601"/>
</dbReference>
<name>A0A0M3KE91_ANISI</name>
<accession>A0A0M3KE91</accession>
<dbReference type="PANTHER" id="PTHR15107">
    <property type="entry name" value="RETINOBLASTOMA BINDING PROTEIN 8"/>
    <property type="match status" value="1"/>
</dbReference>
<dbReference type="GO" id="GO:0010792">
    <property type="term" value="P:DNA double-strand break processing involved in repair via single-strand annealing"/>
    <property type="evidence" value="ECO:0007669"/>
    <property type="project" value="TreeGrafter"/>
</dbReference>
<keyword evidence="6" id="KW-1185">Reference proteome</keyword>
<organism evidence="7">
    <name type="scientific">Anisakis simplex</name>
    <name type="common">Herring worm</name>
    <dbReference type="NCBI Taxonomy" id="6269"/>
    <lineage>
        <taxon>Eukaryota</taxon>
        <taxon>Metazoa</taxon>
        <taxon>Ecdysozoa</taxon>
        <taxon>Nematoda</taxon>
        <taxon>Chromadorea</taxon>
        <taxon>Rhabditida</taxon>
        <taxon>Spirurina</taxon>
        <taxon>Ascaridomorpha</taxon>
        <taxon>Ascaridoidea</taxon>
        <taxon>Anisakidae</taxon>
        <taxon>Anisakis</taxon>
        <taxon>Anisakis simplex complex</taxon>
    </lineage>
</organism>
<dbReference type="GO" id="GO:0003684">
    <property type="term" value="F:damaged DNA binding"/>
    <property type="evidence" value="ECO:0007669"/>
    <property type="project" value="TreeGrafter"/>
</dbReference>
<keyword evidence="2" id="KW-0227">DNA damage</keyword>
<evidence type="ECO:0000313" key="5">
    <source>
        <dbReference type="EMBL" id="VDK65842.1"/>
    </source>
</evidence>
<dbReference type="OrthoDB" id="5801062at2759"/>
<sequence length="168" mass="19257">MGSNDSTESRDIFGNLETKEFHPLFGNLNESHQPVNANSTQHSREAVKIIASPKFLNGYDELKVLDTKHLKVGAVVRNKEDRKLLHGYDCKCCASYYNGLGLNTQQRVNRIDQVSRHRALEMQPPTPEHYWEVGMADRAEQQRRGQIMESDSPFALNTRHAHYKHVVN</sequence>
<dbReference type="Pfam" id="PF08573">
    <property type="entry name" value="SAE2"/>
    <property type="match status" value="2"/>
</dbReference>
<dbReference type="AlphaFoldDB" id="A0A0M3KE91"/>
<feature type="domain" description="DNA endonuclease activator Ctp1 C-terminal" evidence="4">
    <location>
        <begin position="109"/>
        <end position="137"/>
    </location>
</feature>
<comment type="subcellular location">
    <subcellularLocation>
        <location evidence="1">Nucleus</location>
    </subcellularLocation>
</comment>
<evidence type="ECO:0000256" key="1">
    <source>
        <dbReference type="ARBA" id="ARBA00004123"/>
    </source>
</evidence>
<evidence type="ECO:0000313" key="6">
    <source>
        <dbReference type="Proteomes" id="UP000267096"/>
    </source>
</evidence>
<feature type="domain" description="DNA endonuclease activator Ctp1 C-terminal" evidence="4">
    <location>
        <begin position="74"/>
        <end position="102"/>
    </location>
</feature>
<gene>
    <name evidence="5" type="ORF">ASIM_LOCUS18688</name>
</gene>
<dbReference type="EMBL" id="UYRR01035926">
    <property type="protein sequence ID" value="VDK65842.1"/>
    <property type="molecule type" value="Genomic_DNA"/>
</dbReference>
<evidence type="ECO:0000259" key="4">
    <source>
        <dbReference type="Pfam" id="PF08573"/>
    </source>
</evidence>
<reference evidence="7" key="1">
    <citation type="submission" date="2017-02" db="UniProtKB">
        <authorList>
            <consortium name="WormBaseParasite"/>
        </authorList>
    </citation>
    <scope>IDENTIFICATION</scope>
</reference>
<evidence type="ECO:0000256" key="2">
    <source>
        <dbReference type="ARBA" id="ARBA00022763"/>
    </source>
</evidence>
<dbReference type="Proteomes" id="UP000267096">
    <property type="component" value="Unassembled WGS sequence"/>
</dbReference>
<dbReference type="PANTHER" id="PTHR15107:SF0">
    <property type="entry name" value="DNA ENDONUCLEASE ACTIVATOR CTP1 C-TERMINAL DOMAIN-CONTAINING PROTEIN"/>
    <property type="match status" value="1"/>
</dbReference>
<protein>
    <submittedName>
        <fullName evidence="7">SAE2 domain-containing protein</fullName>
    </submittedName>
</protein>
<proteinExistence type="predicted"/>
<evidence type="ECO:0000313" key="7">
    <source>
        <dbReference type="WBParaSite" id="ASIM_0001929601-mRNA-1"/>
    </source>
</evidence>
<dbReference type="InterPro" id="IPR033316">
    <property type="entry name" value="RBBP8-like"/>
</dbReference>
<dbReference type="InterPro" id="IPR013882">
    <property type="entry name" value="Ctp1_C"/>
</dbReference>
<dbReference type="GO" id="GO:0005634">
    <property type="term" value="C:nucleus"/>
    <property type="evidence" value="ECO:0007669"/>
    <property type="project" value="UniProtKB-SubCell"/>
</dbReference>
<reference evidence="5 6" key="2">
    <citation type="submission" date="2018-11" db="EMBL/GenBank/DDBJ databases">
        <authorList>
            <consortium name="Pathogen Informatics"/>
        </authorList>
    </citation>
    <scope>NUCLEOTIDE SEQUENCE [LARGE SCALE GENOMIC DNA]</scope>
</reference>
<evidence type="ECO:0000256" key="3">
    <source>
        <dbReference type="ARBA" id="ARBA00023242"/>
    </source>
</evidence>
<keyword evidence="3" id="KW-0539">Nucleus</keyword>